<dbReference type="RefSeq" id="WP_133420390.1">
    <property type="nucleotide sequence ID" value="NZ_SDGP01000007.1"/>
</dbReference>
<protein>
    <submittedName>
        <fullName evidence="1">Uncharacterized protein</fullName>
    </submittedName>
</protein>
<evidence type="ECO:0000313" key="2">
    <source>
        <dbReference type="Proteomes" id="UP000294865"/>
    </source>
</evidence>
<dbReference type="Proteomes" id="UP000294865">
    <property type="component" value="Unassembled WGS sequence"/>
</dbReference>
<accession>A0A4R6C1P0</accession>
<dbReference type="AlphaFoldDB" id="A0A4R6C1P0"/>
<gene>
    <name evidence="1" type="ORF">ETI04_10645</name>
</gene>
<dbReference type="EMBL" id="SDQG01000009">
    <property type="protein sequence ID" value="TDM15159.1"/>
    <property type="molecule type" value="Genomic_DNA"/>
</dbReference>
<organism evidence="1 2">
    <name type="scientific">Macrococcoides canis</name>
    <dbReference type="NCBI Taxonomy" id="1855823"/>
    <lineage>
        <taxon>Bacteria</taxon>
        <taxon>Bacillati</taxon>
        <taxon>Bacillota</taxon>
        <taxon>Bacilli</taxon>
        <taxon>Bacillales</taxon>
        <taxon>Staphylococcaceae</taxon>
        <taxon>Macrococcoides</taxon>
    </lineage>
</organism>
<reference evidence="1 2" key="1">
    <citation type="submission" date="2019-01" db="EMBL/GenBank/DDBJ databases">
        <title>Draft genome sequences of Macrococcus caseolyticus, Macrococcus canis, Macrococcus bohemicus and Macrococcus goetzii.</title>
        <authorList>
            <person name="Mazhar S."/>
            <person name="Altermann E."/>
            <person name="Hill C."/>
            <person name="Mcauliffe O."/>
        </authorList>
    </citation>
    <scope>NUCLEOTIDE SEQUENCE [LARGE SCALE GENOMIC DNA]</scope>
    <source>
        <strain evidence="1 2">DPC7162</strain>
    </source>
</reference>
<name>A0A4R6C1P0_9STAP</name>
<sequence length="290" mass="32479">MKIKFIIVMTIIAIINTYTCLPVLQAASTTYEQTNLSASQINSQIKKEISKHTGIPSDKIKLTINNNKVSAAISLNGYKYNARIEERAESFPLLYLTDLQTKKTSTLEYVNYFDMDNKEISYFLDLNTKEQYHVNYSEANLQVAPLVWLVGAIAVKYTVKKVGKKVIMKIGKRTFYQKSSKAASKALVNFKPATVNVGSKKVTLSKASMQHILKNHHPNYWTGGKKTMIDPSLSINQIKSIILKGIRDNKTSINKALKSGKSINVYTTSGKVKYKISINSSGKISSFYPN</sequence>
<evidence type="ECO:0000313" key="1">
    <source>
        <dbReference type="EMBL" id="TDM15159.1"/>
    </source>
</evidence>
<proteinExistence type="predicted"/>
<comment type="caution">
    <text evidence="1">The sequence shown here is derived from an EMBL/GenBank/DDBJ whole genome shotgun (WGS) entry which is preliminary data.</text>
</comment>